<dbReference type="Proteomes" id="UP000278437">
    <property type="component" value="Chromosome"/>
</dbReference>
<evidence type="ECO:0000313" key="3">
    <source>
        <dbReference type="Proteomes" id="UP000278437"/>
    </source>
</evidence>
<proteinExistence type="predicted"/>
<reference evidence="3" key="1">
    <citation type="submission" date="2017-03" db="EMBL/GenBank/DDBJ databases">
        <title>Full genome sequence of a non-lethal Shewanella isolate that potentiates virulence of Vibio parahaemolyticus causing acute hepatopancreatic necrosis disease (AHPND) in shrimp.</title>
        <authorList>
            <person name="Prachumwat A."/>
            <person name="Sritunyalucksana K."/>
        </authorList>
    </citation>
    <scope>NUCLEOTIDE SEQUENCE [LARGE SCALE GENOMIC DNA]</scope>
    <source>
        <strain evidence="3">TH2012</strain>
    </source>
</reference>
<dbReference type="EMBL" id="CP020373">
    <property type="protein sequence ID" value="AZQ12217.1"/>
    <property type="molecule type" value="Genomic_DNA"/>
</dbReference>
<protein>
    <recommendedName>
        <fullName evidence="4">PE-PGRS family protein</fullName>
    </recommendedName>
</protein>
<dbReference type="RefSeq" id="WP_126168408.1">
    <property type="nucleotide sequence ID" value="NZ_CP020373.1"/>
</dbReference>
<accession>A0ABN5TXM6</accession>
<organism evidence="2 3">
    <name type="scientific">Shewanella khirikhana</name>
    <dbReference type="NCBI Taxonomy" id="1965282"/>
    <lineage>
        <taxon>Bacteria</taxon>
        <taxon>Pseudomonadati</taxon>
        <taxon>Pseudomonadota</taxon>
        <taxon>Gammaproteobacteria</taxon>
        <taxon>Alteromonadales</taxon>
        <taxon>Shewanellaceae</taxon>
        <taxon>Shewanella</taxon>
    </lineage>
</organism>
<evidence type="ECO:0000313" key="2">
    <source>
        <dbReference type="EMBL" id="AZQ12217.1"/>
    </source>
</evidence>
<gene>
    <name evidence="2" type="ORF">STH12_03153</name>
</gene>
<evidence type="ECO:0008006" key="4">
    <source>
        <dbReference type="Google" id="ProtNLM"/>
    </source>
</evidence>
<evidence type="ECO:0000256" key="1">
    <source>
        <dbReference type="SAM" id="MobiDB-lite"/>
    </source>
</evidence>
<feature type="region of interest" description="Disordered" evidence="1">
    <location>
        <begin position="474"/>
        <end position="494"/>
    </location>
</feature>
<sequence length="504" mass="49109">MSLPPAFLGRVRRLYTGLTNSDHSSKPAAPALLIALACSMGALQGCDGSENGPTAQLTAIESSNVPGRMELDGSFSVAKGERKLVSHTYTVTNQDTGETVYGPVTLKDGLDRGPLKVHPYTDTASSNGVKDVSGNYQATLTVTDDAGQTHTAVTNFALAGAVSYAVNDCDATCSLASGNANQVVCTLSTSCNQAIFWTNIATQASPLNSAVDENTTLWIQAFGAGGGNGTNNSVGGGSGEGGKGGFAQTITTGTEYGNIFGNAIFYYYLGQAGSHDSSGGAGGGATIVTSFEPDGSLPHSEIVLIAGGGGGGGEGSAFYSGSMQGGGGGNGGFAYSSQVGKSATGVGANAFYDGLPSLDGSWFTNTNGMGGGGTSCTEGVACGGDGHNGGYQGFGGASGGSGSEGSKGWINGGPNLAANAGKGGEGGNPATCGGGGGGGGYGGGGSGTVYGTDASGGDDYRCYGGGGGGSYAMPSTTTDSNAPTSHAGNSGNGEVLFIFNTNPS</sequence>
<name>A0ABN5TXM6_9GAMM</name>
<keyword evidence="3" id="KW-1185">Reference proteome</keyword>
<feature type="compositionally biased region" description="Polar residues" evidence="1">
    <location>
        <begin position="474"/>
        <end position="489"/>
    </location>
</feature>